<sequence length="344" mass="38772">MTTYASPFPRDMVSHAVTCIVPNAFRLPGEQNDRGPGRLFHSAAVKYDRDATAMTSLDQISFTLQILPFTIPPDLEYGRHAYRRQNPDDRGSVVSTNGAVSQSACDQALAAPSRIINEHDEASIGQYTNKQAAREQFARVTLVIRDYMRVLNTDRIQSMVADVVDASYHVEGTQDTYNQPIFVNSVLFSREQELGTVMQEQSAESIDDVIELWNVLPVRSNKLLPDSSPRADIGCDVDCNDVLCRSRSKSNLLHHYVHLAVEDIEEWRNNLHDRKLEELDLQWPPVFRGPKPNVGRQRSRTNTSSMPASRAELKVREEATLSRPSRRPTFSSPTPLSPIRSRAL</sequence>
<evidence type="ECO:0000313" key="3">
    <source>
        <dbReference type="Proteomes" id="UP000016933"/>
    </source>
</evidence>
<dbReference type="AlphaFoldDB" id="M2WKC1"/>
<protein>
    <submittedName>
        <fullName evidence="2">Uncharacterized protein</fullName>
    </submittedName>
</protein>
<dbReference type="Proteomes" id="UP000016933">
    <property type="component" value="Unassembled WGS sequence"/>
</dbReference>
<organism evidence="2 3">
    <name type="scientific">Dothistroma septosporum (strain NZE10 / CBS 128990)</name>
    <name type="common">Red band needle blight fungus</name>
    <name type="synonym">Mycosphaerella pini</name>
    <dbReference type="NCBI Taxonomy" id="675120"/>
    <lineage>
        <taxon>Eukaryota</taxon>
        <taxon>Fungi</taxon>
        <taxon>Dikarya</taxon>
        <taxon>Ascomycota</taxon>
        <taxon>Pezizomycotina</taxon>
        <taxon>Dothideomycetes</taxon>
        <taxon>Dothideomycetidae</taxon>
        <taxon>Mycosphaerellales</taxon>
        <taxon>Mycosphaerellaceae</taxon>
        <taxon>Dothistroma</taxon>
    </lineage>
</organism>
<evidence type="ECO:0000256" key="1">
    <source>
        <dbReference type="SAM" id="MobiDB-lite"/>
    </source>
</evidence>
<dbReference type="EMBL" id="KB446545">
    <property type="protein sequence ID" value="EME39408.1"/>
    <property type="molecule type" value="Genomic_DNA"/>
</dbReference>
<keyword evidence="3" id="KW-1185">Reference proteome</keyword>
<feature type="compositionally biased region" description="Low complexity" evidence="1">
    <location>
        <begin position="321"/>
        <end position="338"/>
    </location>
</feature>
<name>M2WKC1_DOTSN</name>
<proteinExistence type="predicted"/>
<evidence type="ECO:0000313" key="2">
    <source>
        <dbReference type="EMBL" id="EME39408.1"/>
    </source>
</evidence>
<reference evidence="3" key="1">
    <citation type="journal article" date="2012" name="PLoS Genet.">
        <title>The genomes of the fungal plant pathogens Cladosporium fulvum and Dothistroma septosporum reveal adaptation to different hosts and lifestyles but also signatures of common ancestry.</title>
        <authorList>
            <person name="de Wit P.J.G.M."/>
            <person name="van der Burgt A."/>
            <person name="Oekmen B."/>
            <person name="Stergiopoulos I."/>
            <person name="Abd-Elsalam K.A."/>
            <person name="Aerts A.L."/>
            <person name="Bahkali A.H."/>
            <person name="Beenen H.G."/>
            <person name="Chettri P."/>
            <person name="Cox M.P."/>
            <person name="Datema E."/>
            <person name="de Vries R.P."/>
            <person name="Dhillon B."/>
            <person name="Ganley A.R."/>
            <person name="Griffiths S.A."/>
            <person name="Guo Y."/>
            <person name="Hamelin R.C."/>
            <person name="Henrissat B."/>
            <person name="Kabir M.S."/>
            <person name="Jashni M.K."/>
            <person name="Kema G."/>
            <person name="Klaubauf S."/>
            <person name="Lapidus A."/>
            <person name="Levasseur A."/>
            <person name="Lindquist E."/>
            <person name="Mehrabi R."/>
            <person name="Ohm R.A."/>
            <person name="Owen T.J."/>
            <person name="Salamov A."/>
            <person name="Schwelm A."/>
            <person name="Schijlen E."/>
            <person name="Sun H."/>
            <person name="van den Burg H.A."/>
            <person name="van Ham R.C.H.J."/>
            <person name="Zhang S."/>
            <person name="Goodwin S.B."/>
            <person name="Grigoriev I.V."/>
            <person name="Collemare J."/>
            <person name="Bradshaw R.E."/>
        </authorList>
    </citation>
    <scope>NUCLEOTIDE SEQUENCE [LARGE SCALE GENOMIC DNA]</scope>
    <source>
        <strain evidence="3">NZE10 / CBS 128990</strain>
    </source>
</reference>
<dbReference type="eggNOG" id="ENOG502RGGD">
    <property type="taxonomic scope" value="Eukaryota"/>
</dbReference>
<gene>
    <name evidence="2" type="ORF">DOTSEDRAFT_38609</name>
</gene>
<reference evidence="2 3" key="2">
    <citation type="journal article" date="2012" name="PLoS Pathog.">
        <title>Diverse lifestyles and strategies of plant pathogenesis encoded in the genomes of eighteen Dothideomycetes fungi.</title>
        <authorList>
            <person name="Ohm R.A."/>
            <person name="Feau N."/>
            <person name="Henrissat B."/>
            <person name="Schoch C.L."/>
            <person name="Horwitz B.A."/>
            <person name="Barry K.W."/>
            <person name="Condon B.J."/>
            <person name="Copeland A.C."/>
            <person name="Dhillon B."/>
            <person name="Glaser F."/>
            <person name="Hesse C.N."/>
            <person name="Kosti I."/>
            <person name="LaButti K."/>
            <person name="Lindquist E.A."/>
            <person name="Lucas S."/>
            <person name="Salamov A.A."/>
            <person name="Bradshaw R.E."/>
            <person name="Ciuffetti L."/>
            <person name="Hamelin R.C."/>
            <person name="Kema G.H.J."/>
            <person name="Lawrence C."/>
            <person name="Scott J.A."/>
            <person name="Spatafora J.W."/>
            <person name="Turgeon B.G."/>
            <person name="de Wit P.J.G.M."/>
            <person name="Zhong S."/>
            <person name="Goodwin S.B."/>
            <person name="Grigoriev I.V."/>
        </authorList>
    </citation>
    <scope>NUCLEOTIDE SEQUENCE [LARGE SCALE GENOMIC DNA]</scope>
    <source>
        <strain evidence="3">NZE10 / CBS 128990</strain>
    </source>
</reference>
<dbReference type="HOGENOM" id="CLU_806591_0_0_1"/>
<feature type="region of interest" description="Disordered" evidence="1">
    <location>
        <begin position="287"/>
        <end position="344"/>
    </location>
</feature>
<accession>M2WKC1</accession>
<dbReference type="OrthoDB" id="3850906at2759"/>
<feature type="compositionally biased region" description="Basic and acidic residues" evidence="1">
    <location>
        <begin position="311"/>
        <end position="320"/>
    </location>
</feature>